<reference evidence="12 13" key="1">
    <citation type="submission" date="2021-01" db="EMBL/GenBank/DDBJ databases">
        <title>Whole genome shotgun sequence of Actinoplanes humidus NBRC 14915.</title>
        <authorList>
            <person name="Komaki H."/>
            <person name="Tamura T."/>
        </authorList>
    </citation>
    <scope>NUCLEOTIDE SEQUENCE [LARGE SCALE GENOMIC DNA]</scope>
    <source>
        <strain evidence="12 13">NBRC 14915</strain>
    </source>
</reference>
<name>A0ABQ4A0X9_9ACTN</name>
<keyword evidence="7" id="KW-0067">ATP-binding</keyword>
<feature type="transmembrane region" description="Helical" evidence="9">
    <location>
        <begin position="105"/>
        <end position="127"/>
    </location>
</feature>
<dbReference type="GO" id="GO:0016301">
    <property type="term" value="F:kinase activity"/>
    <property type="evidence" value="ECO:0007669"/>
    <property type="project" value="UniProtKB-KW"/>
</dbReference>
<dbReference type="PANTHER" id="PTHR24421:SF10">
    <property type="entry name" value="NITRATE_NITRITE SENSOR PROTEIN NARQ"/>
    <property type="match status" value="1"/>
</dbReference>
<protein>
    <recommendedName>
        <fullName evidence="2">histidine kinase</fullName>
        <ecNumber evidence="2">2.7.13.3</ecNumber>
    </recommendedName>
</protein>
<keyword evidence="9" id="KW-1133">Transmembrane helix</keyword>
<evidence type="ECO:0000259" key="11">
    <source>
        <dbReference type="Pfam" id="PF23539"/>
    </source>
</evidence>
<evidence type="ECO:0000256" key="1">
    <source>
        <dbReference type="ARBA" id="ARBA00000085"/>
    </source>
</evidence>
<feature type="transmembrane region" description="Helical" evidence="9">
    <location>
        <begin position="6"/>
        <end position="29"/>
    </location>
</feature>
<evidence type="ECO:0000256" key="8">
    <source>
        <dbReference type="ARBA" id="ARBA00023012"/>
    </source>
</evidence>
<feature type="domain" description="Signal transduction histidine kinase subgroup 3 dimerisation and phosphoacceptor" evidence="10">
    <location>
        <begin position="182"/>
        <end position="247"/>
    </location>
</feature>
<dbReference type="Pfam" id="PF07730">
    <property type="entry name" value="HisKA_3"/>
    <property type="match status" value="1"/>
</dbReference>
<keyword evidence="5" id="KW-0547">Nucleotide-binding</keyword>
<feature type="transmembrane region" description="Helical" evidence="9">
    <location>
        <begin position="65"/>
        <end position="98"/>
    </location>
</feature>
<keyword evidence="6 12" id="KW-0418">Kinase</keyword>
<keyword evidence="3" id="KW-0597">Phosphoprotein</keyword>
<sequence length="385" mass="40956">MRLRNWHPQVTDAVAGGFLFVFALISVAAPTGADRGGGPPAGLDFLVCGVAWVLVALRRRWPLPVLAVSAAFTILAISTPLLLPPATLAVLVCAYTVATRTARMVAWPSALAAAVAVYLAAGIAYGTWAQPEAVAIFASAGMAVAVGDLVRTRRAYLAEVLDRARRAERSREEEARRRVIEERVRIARELHDVVAHHIAMINVQAGVAAHVLRDQPDEAGESLAHVRHAARTVLAELSTVLGVLRGPGHPGDPVDEPARGLAHLSELIARIAGAGLRVEERRNGQARPLPSAVDLAAYRIIQESLTNAHKHALDDRARLRLRFAEDELEITVENFTANATAGATGYGLVGMRERATALGGRFSAEATGDGRFVVHAVLPAPRAAA</sequence>
<dbReference type="RefSeq" id="WP_203841527.1">
    <property type="nucleotide sequence ID" value="NZ_BAAATV010000019.1"/>
</dbReference>
<dbReference type="InterPro" id="IPR036890">
    <property type="entry name" value="HATPase_C_sf"/>
</dbReference>
<keyword evidence="4" id="KW-0808">Transferase</keyword>
<dbReference type="PANTHER" id="PTHR24421">
    <property type="entry name" value="NITRATE/NITRITE SENSOR PROTEIN NARX-RELATED"/>
    <property type="match status" value="1"/>
</dbReference>
<keyword evidence="9" id="KW-0812">Transmembrane</keyword>
<evidence type="ECO:0000256" key="4">
    <source>
        <dbReference type="ARBA" id="ARBA00022679"/>
    </source>
</evidence>
<evidence type="ECO:0000256" key="3">
    <source>
        <dbReference type="ARBA" id="ARBA00022553"/>
    </source>
</evidence>
<evidence type="ECO:0000256" key="7">
    <source>
        <dbReference type="ARBA" id="ARBA00022840"/>
    </source>
</evidence>
<dbReference type="Pfam" id="PF23539">
    <property type="entry name" value="DUF7134"/>
    <property type="match status" value="1"/>
</dbReference>
<dbReference type="SUPFAM" id="SSF55874">
    <property type="entry name" value="ATPase domain of HSP90 chaperone/DNA topoisomerase II/histidine kinase"/>
    <property type="match status" value="1"/>
</dbReference>
<dbReference type="Gene3D" id="3.30.565.10">
    <property type="entry name" value="Histidine kinase-like ATPase, C-terminal domain"/>
    <property type="match status" value="1"/>
</dbReference>
<dbReference type="InterPro" id="IPR050482">
    <property type="entry name" value="Sensor_HK_TwoCompSys"/>
</dbReference>
<dbReference type="CDD" id="cd16917">
    <property type="entry name" value="HATPase_UhpB-NarQ-NarX-like"/>
    <property type="match status" value="1"/>
</dbReference>
<evidence type="ECO:0000256" key="2">
    <source>
        <dbReference type="ARBA" id="ARBA00012438"/>
    </source>
</evidence>
<dbReference type="EC" id="2.7.13.3" evidence="2"/>
<keyword evidence="8" id="KW-0902">Two-component regulatory system</keyword>
<dbReference type="InterPro" id="IPR055558">
    <property type="entry name" value="DUF7134"/>
</dbReference>
<comment type="caution">
    <text evidence="12">The sequence shown here is derived from an EMBL/GenBank/DDBJ whole genome shotgun (WGS) entry which is preliminary data.</text>
</comment>
<evidence type="ECO:0000256" key="6">
    <source>
        <dbReference type="ARBA" id="ARBA00022777"/>
    </source>
</evidence>
<accession>A0ABQ4A0X9</accession>
<evidence type="ECO:0000313" key="12">
    <source>
        <dbReference type="EMBL" id="GIE24516.1"/>
    </source>
</evidence>
<keyword evidence="13" id="KW-1185">Reference proteome</keyword>
<dbReference type="EMBL" id="BOMN01000111">
    <property type="protein sequence ID" value="GIE24516.1"/>
    <property type="molecule type" value="Genomic_DNA"/>
</dbReference>
<comment type="catalytic activity">
    <reaction evidence="1">
        <text>ATP + protein L-histidine = ADP + protein N-phospho-L-histidine.</text>
        <dbReference type="EC" id="2.7.13.3"/>
    </reaction>
</comment>
<evidence type="ECO:0000256" key="5">
    <source>
        <dbReference type="ARBA" id="ARBA00022741"/>
    </source>
</evidence>
<gene>
    <name evidence="12" type="ORF">Ahu01nite_076180</name>
</gene>
<organism evidence="12 13">
    <name type="scientific">Winogradskya humida</name>
    <dbReference type="NCBI Taxonomy" id="113566"/>
    <lineage>
        <taxon>Bacteria</taxon>
        <taxon>Bacillati</taxon>
        <taxon>Actinomycetota</taxon>
        <taxon>Actinomycetes</taxon>
        <taxon>Micromonosporales</taxon>
        <taxon>Micromonosporaceae</taxon>
        <taxon>Winogradskya</taxon>
    </lineage>
</organism>
<dbReference type="Gene3D" id="1.20.5.1930">
    <property type="match status" value="1"/>
</dbReference>
<evidence type="ECO:0000256" key="9">
    <source>
        <dbReference type="SAM" id="Phobius"/>
    </source>
</evidence>
<keyword evidence="9" id="KW-0472">Membrane</keyword>
<feature type="domain" description="DUF7134" evidence="11">
    <location>
        <begin position="7"/>
        <end position="154"/>
    </location>
</feature>
<evidence type="ECO:0000259" key="10">
    <source>
        <dbReference type="Pfam" id="PF07730"/>
    </source>
</evidence>
<dbReference type="InterPro" id="IPR011712">
    <property type="entry name" value="Sig_transdc_His_kin_sub3_dim/P"/>
</dbReference>
<dbReference type="Proteomes" id="UP000603200">
    <property type="component" value="Unassembled WGS sequence"/>
</dbReference>
<evidence type="ECO:0000313" key="13">
    <source>
        <dbReference type="Proteomes" id="UP000603200"/>
    </source>
</evidence>
<proteinExistence type="predicted"/>